<dbReference type="Proteomes" id="UP000034112">
    <property type="component" value="Unassembled WGS sequence"/>
</dbReference>
<dbReference type="OrthoDB" id="4186099at2759"/>
<name>A0A0F9ZI89_TRIHA</name>
<accession>A0A0F9ZI89</accession>
<proteinExistence type="predicted"/>
<gene>
    <name evidence="2" type="ORF">THAR02_07893</name>
</gene>
<feature type="chain" id="PRO_5002530510" evidence="1">
    <location>
        <begin position="21"/>
        <end position="99"/>
    </location>
</feature>
<keyword evidence="1" id="KW-0732">Signal</keyword>
<evidence type="ECO:0000313" key="2">
    <source>
        <dbReference type="EMBL" id="KKP00012.1"/>
    </source>
</evidence>
<dbReference type="AlphaFoldDB" id="A0A0F9ZI89"/>
<reference evidence="3" key="1">
    <citation type="journal article" date="2015" name="Genome Announc.">
        <title>Draft whole-genome sequence of the biocontrol agent Trichoderma harzianum T6776.</title>
        <authorList>
            <person name="Baroncelli R."/>
            <person name="Piaggeschi G."/>
            <person name="Fiorini L."/>
            <person name="Bertolini E."/>
            <person name="Zapparata A."/>
            <person name="Pe M.E."/>
            <person name="Sarrocco S."/>
            <person name="Vannacci G."/>
        </authorList>
    </citation>
    <scope>NUCLEOTIDE SEQUENCE [LARGE SCALE GENOMIC DNA]</scope>
    <source>
        <strain evidence="3">T6776</strain>
    </source>
</reference>
<evidence type="ECO:0000313" key="3">
    <source>
        <dbReference type="Proteomes" id="UP000034112"/>
    </source>
</evidence>
<evidence type="ECO:0000256" key="1">
    <source>
        <dbReference type="SAM" id="SignalP"/>
    </source>
</evidence>
<dbReference type="EMBL" id="JOKZ01000283">
    <property type="protein sequence ID" value="KKP00012.1"/>
    <property type="molecule type" value="Genomic_DNA"/>
</dbReference>
<protein>
    <submittedName>
        <fullName evidence="2">Uncharacterized protein</fullName>
    </submittedName>
</protein>
<feature type="signal peptide" evidence="1">
    <location>
        <begin position="1"/>
        <end position="20"/>
    </location>
</feature>
<sequence length="99" mass="10776">MRFTVASVAALATLVPFATARNCSKNLDYCGSTLLGIGNYYDQIVSALRAAGKPTDDNWRKKSLFYCAGGPNGEIHFVEYCGERCVDNGQGHSDSCYRP</sequence>
<comment type="caution">
    <text evidence="2">The sequence shown here is derived from an EMBL/GenBank/DDBJ whole genome shotgun (WGS) entry which is preliminary data.</text>
</comment>
<dbReference type="OMA" id="FATARNC"/>
<organism evidence="2 3">
    <name type="scientific">Trichoderma harzianum</name>
    <name type="common">Hypocrea lixii</name>
    <dbReference type="NCBI Taxonomy" id="5544"/>
    <lineage>
        <taxon>Eukaryota</taxon>
        <taxon>Fungi</taxon>
        <taxon>Dikarya</taxon>
        <taxon>Ascomycota</taxon>
        <taxon>Pezizomycotina</taxon>
        <taxon>Sordariomycetes</taxon>
        <taxon>Hypocreomycetidae</taxon>
        <taxon>Hypocreales</taxon>
        <taxon>Hypocreaceae</taxon>
        <taxon>Trichoderma</taxon>
    </lineage>
</organism>